<dbReference type="OrthoDB" id="2444812at2759"/>
<dbReference type="GeneID" id="37177043"/>
<keyword evidence="2" id="KW-1185">Reference proteome</keyword>
<evidence type="ECO:0000313" key="1">
    <source>
        <dbReference type="EMBL" id="RAH86318.1"/>
    </source>
</evidence>
<dbReference type="Proteomes" id="UP000249497">
    <property type="component" value="Unassembled WGS sequence"/>
</dbReference>
<organism evidence="1 2">
    <name type="scientific">Aspergillus japonicus CBS 114.51</name>
    <dbReference type="NCBI Taxonomy" id="1448312"/>
    <lineage>
        <taxon>Eukaryota</taxon>
        <taxon>Fungi</taxon>
        <taxon>Dikarya</taxon>
        <taxon>Ascomycota</taxon>
        <taxon>Pezizomycotina</taxon>
        <taxon>Eurotiomycetes</taxon>
        <taxon>Eurotiomycetidae</taxon>
        <taxon>Eurotiales</taxon>
        <taxon>Aspergillaceae</taxon>
        <taxon>Aspergillus</taxon>
        <taxon>Aspergillus subgen. Circumdati</taxon>
    </lineage>
</organism>
<proteinExistence type="predicted"/>
<name>A0A8T8XEB5_ASPJA</name>
<dbReference type="AlphaFoldDB" id="A0A8T8XEB5"/>
<protein>
    <submittedName>
        <fullName evidence="1">Uncharacterized protein</fullName>
    </submittedName>
</protein>
<dbReference type="RefSeq" id="XP_025532212.1">
    <property type="nucleotide sequence ID" value="XM_025673351.1"/>
</dbReference>
<dbReference type="EMBL" id="KZ824773">
    <property type="protein sequence ID" value="RAH86318.1"/>
    <property type="molecule type" value="Genomic_DNA"/>
</dbReference>
<evidence type="ECO:0000313" key="2">
    <source>
        <dbReference type="Proteomes" id="UP000249497"/>
    </source>
</evidence>
<gene>
    <name evidence="1" type="ORF">BO86DRAFT_395754</name>
</gene>
<accession>A0A8T8XEB5</accession>
<sequence>MEQSEKSANLTRSIQTGLDAIQKAIDALQHIMGAFSRLETDLAQVAKKLDFVKGNVAQGGKIKLKRAFILFDEAGASWAKVCDLAQQFQQHGLIKEIDPEKLADENSEIRQHLEILSANFGASDCTDASKILFNDGGDLRIPSDGPGLLDPWHRMPKTISILHQYRKEKRIFVCKEGTGVHHLKAGEIQQSVSVDGESICRAITPGSKPADS</sequence>
<dbReference type="Gene3D" id="1.20.1170.10">
    <property type="match status" value="1"/>
</dbReference>
<reference evidence="1 2" key="1">
    <citation type="submission" date="2018-02" db="EMBL/GenBank/DDBJ databases">
        <title>The genomes of Aspergillus section Nigri reveals drivers in fungal speciation.</title>
        <authorList>
            <consortium name="DOE Joint Genome Institute"/>
            <person name="Vesth T.C."/>
            <person name="Nybo J."/>
            <person name="Theobald S."/>
            <person name="Brandl J."/>
            <person name="Frisvad J.C."/>
            <person name="Nielsen K.F."/>
            <person name="Lyhne E.K."/>
            <person name="Kogle M.E."/>
            <person name="Kuo A."/>
            <person name="Riley R."/>
            <person name="Clum A."/>
            <person name="Nolan M."/>
            <person name="Lipzen A."/>
            <person name="Salamov A."/>
            <person name="Henrissat B."/>
            <person name="Wiebenga A."/>
            <person name="De vries R.P."/>
            <person name="Grigoriev I.V."/>
            <person name="Mortensen U.H."/>
            <person name="Andersen M.R."/>
            <person name="Baker S.E."/>
        </authorList>
    </citation>
    <scope>NUCLEOTIDE SEQUENCE [LARGE SCALE GENOMIC DNA]</scope>
    <source>
        <strain evidence="1 2">CBS 114.51</strain>
    </source>
</reference>